<accession>A0AAP0LJK8</accession>
<dbReference type="GO" id="GO:0140662">
    <property type="term" value="F:ATP-dependent protein folding chaperone"/>
    <property type="evidence" value="ECO:0007669"/>
    <property type="project" value="InterPro"/>
</dbReference>
<keyword evidence="5" id="KW-0143">Chaperone</keyword>
<dbReference type="GO" id="GO:0005524">
    <property type="term" value="F:ATP binding"/>
    <property type="evidence" value="ECO:0007669"/>
    <property type="project" value="UniProtKB-KW"/>
</dbReference>
<dbReference type="PANTHER" id="PTHR19375">
    <property type="entry name" value="HEAT SHOCK PROTEIN 70KDA"/>
    <property type="match status" value="1"/>
</dbReference>
<evidence type="ECO:0000313" key="10">
    <source>
        <dbReference type="Proteomes" id="UP001428341"/>
    </source>
</evidence>
<dbReference type="Gene3D" id="3.30.30.30">
    <property type="match status" value="1"/>
</dbReference>
<dbReference type="PRINTS" id="PR00301">
    <property type="entry name" value="HEATSHOCK70"/>
</dbReference>
<dbReference type="SUPFAM" id="SSF100920">
    <property type="entry name" value="Heat shock protein 70kD (HSP70), peptide-binding domain"/>
    <property type="match status" value="3"/>
</dbReference>
<keyword evidence="2 7" id="KW-0547">Nucleotide-binding</keyword>
<dbReference type="InterPro" id="IPR029048">
    <property type="entry name" value="HSP70_C_sf"/>
</dbReference>
<dbReference type="PROSITE" id="PS00297">
    <property type="entry name" value="HSP70_1"/>
    <property type="match status" value="1"/>
</dbReference>
<dbReference type="Proteomes" id="UP001428341">
    <property type="component" value="Unassembled WGS sequence"/>
</dbReference>
<dbReference type="Gene3D" id="3.90.640.10">
    <property type="entry name" value="Actin, Chain A, domain 4"/>
    <property type="match status" value="1"/>
</dbReference>
<dbReference type="PROSITE" id="PS01036">
    <property type="entry name" value="HSP70_3"/>
    <property type="match status" value="1"/>
</dbReference>
<dbReference type="FunFam" id="3.30.420.40:FF:000026">
    <property type="entry name" value="Heat shock protein 70"/>
    <property type="match status" value="1"/>
</dbReference>
<dbReference type="Gene3D" id="1.20.1270.10">
    <property type="match status" value="1"/>
</dbReference>
<dbReference type="InterPro" id="IPR043129">
    <property type="entry name" value="ATPase_NBD"/>
</dbReference>
<feature type="region of interest" description="Disordered" evidence="8">
    <location>
        <begin position="665"/>
        <end position="694"/>
    </location>
</feature>
<evidence type="ECO:0000256" key="4">
    <source>
        <dbReference type="ARBA" id="ARBA00023016"/>
    </source>
</evidence>
<evidence type="ECO:0000256" key="7">
    <source>
        <dbReference type="RuleBase" id="RU003322"/>
    </source>
</evidence>
<keyword evidence="4" id="KW-0346">Stress response</keyword>
<comment type="similarity">
    <text evidence="6">Belongs to the heat shock protein 70 (TC 1.A.33) family. DnaK subfamily.</text>
</comment>
<organism evidence="9 10">
    <name type="scientific">Citrus x changshan-huyou</name>
    <dbReference type="NCBI Taxonomy" id="2935761"/>
    <lineage>
        <taxon>Eukaryota</taxon>
        <taxon>Viridiplantae</taxon>
        <taxon>Streptophyta</taxon>
        <taxon>Embryophyta</taxon>
        <taxon>Tracheophyta</taxon>
        <taxon>Spermatophyta</taxon>
        <taxon>Magnoliopsida</taxon>
        <taxon>eudicotyledons</taxon>
        <taxon>Gunneridae</taxon>
        <taxon>Pentapetalae</taxon>
        <taxon>rosids</taxon>
        <taxon>malvids</taxon>
        <taxon>Sapindales</taxon>
        <taxon>Rutaceae</taxon>
        <taxon>Aurantioideae</taxon>
        <taxon>Citrus</taxon>
    </lineage>
</organism>
<dbReference type="InterPro" id="IPR013126">
    <property type="entry name" value="Hsp_70_fam"/>
</dbReference>
<evidence type="ECO:0000256" key="6">
    <source>
        <dbReference type="ARBA" id="ARBA00061042"/>
    </source>
</evidence>
<dbReference type="AlphaFoldDB" id="A0AAP0LJK8"/>
<proteinExistence type="inferred from homology"/>
<protein>
    <recommendedName>
        <fullName evidence="11">Heat shock protein 70</fullName>
    </recommendedName>
</protein>
<sequence length="694" mass="76337">MAGKGEGPAIGIDLGTTYSCVGVWQHDRVEIIANDQGNRTTPSYVAFTNTERLIGDAAKNQVAMNATNTVFDAKRLIGRRFSDPLVQNDMKLWPFQVIAGAGDKPMIVVNYKGEEKQFSAEEITSMVLTKMKEIAEAYLGATIKNAVVTVPAYFNDSQRQATKDAGVISGLKVMRIINEPTAAAIAYGLDKKAGSTGEKNVLIFDLGGGTFDVSHLTIHEGIFEVKATAGDTHLGGEDFDNRMVNHFVQEFERKNKKDISGNPRALRRLSTACERAKRTLSSTAQTTIEIDSLYEGIDFYTTITRARFEELNMNLFRKCMEPVEKCLRDAKMDKSSVHDVVLVGGSTRIPKVQQLLQDFFNGTELCKSINPDEAVAYGAAVHAAILSGEGNEKVQDLLLLDVTPLSLGVETAGGVMTVLIPRNTIIPIKKEHVFSTNSDNEPRVLIPRNTIIPTKKEHVFSTNSDNEPRVLSSRNTIIPTKKEHVFSTNSGNQPGVLIQVYEGERTRTRDNNLLGKFELSGIPPAPRGVPKINVRFEIDANGILNVSAEDETTGQKNKINMRNAKGRLSKEEIEKMVQEAKKYKAEDEEHKKKVEAKNALENYAYNMRNTIEDEKISLQKIEDTIEQAIQWLDGNQLAEADEFEDKMKELEGICNPIIAKMYQGGGGDAGASMDKDGPSAGAGSGAFPKIEDVD</sequence>
<dbReference type="SUPFAM" id="SSF100934">
    <property type="entry name" value="Heat shock protein 70kD (HSP70), C-terminal subdomain"/>
    <property type="match status" value="1"/>
</dbReference>
<evidence type="ECO:0008006" key="11">
    <source>
        <dbReference type="Google" id="ProtNLM"/>
    </source>
</evidence>
<dbReference type="FunFam" id="3.30.30.30:FF:000019">
    <property type="entry name" value="Heat shock 70 kDa protein"/>
    <property type="match status" value="1"/>
</dbReference>
<comment type="similarity">
    <text evidence="1 7">Belongs to the heat shock protein 70 family.</text>
</comment>
<dbReference type="CDD" id="cd10233">
    <property type="entry name" value="ASKHA_NBD_HSP70_HSPA1"/>
    <property type="match status" value="1"/>
</dbReference>
<evidence type="ECO:0000256" key="8">
    <source>
        <dbReference type="SAM" id="MobiDB-lite"/>
    </source>
</evidence>
<dbReference type="Gene3D" id="3.30.420.40">
    <property type="match status" value="2"/>
</dbReference>
<evidence type="ECO:0000256" key="2">
    <source>
        <dbReference type="ARBA" id="ARBA00022741"/>
    </source>
</evidence>
<keyword evidence="3 7" id="KW-0067">ATP-binding</keyword>
<dbReference type="Gene3D" id="2.60.34.10">
    <property type="entry name" value="Substrate Binding Domain Of DNAk, Chain A, domain 1"/>
    <property type="match status" value="3"/>
</dbReference>
<dbReference type="Pfam" id="PF00012">
    <property type="entry name" value="HSP70"/>
    <property type="match status" value="2"/>
</dbReference>
<evidence type="ECO:0000313" key="9">
    <source>
        <dbReference type="EMBL" id="KAK9176025.1"/>
    </source>
</evidence>
<evidence type="ECO:0000256" key="3">
    <source>
        <dbReference type="ARBA" id="ARBA00022840"/>
    </source>
</evidence>
<gene>
    <name evidence="9" type="ORF">WN944_028038</name>
</gene>
<dbReference type="InterPro" id="IPR029047">
    <property type="entry name" value="HSP70_peptide-bd_sf"/>
</dbReference>
<evidence type="ECO:0000256" key="1">
    <source>
        <dbReference type="ARBA" id="ARBA00007381"/>
    </source>
</evidence>
<keyword evidence="10" id="KW-1185">Reference proteome</keyword>
<dbReference type="GO" id="GO:0006950">
    <property type="term" value="P:response to stress"/>
    <property type="evidence" value="ECO:0007669"/>
    <property type="project" value="UniProtKB-ARBA"/>
</dbReference>
<dbReference type="InterPro" id="IPR018181">
    <property type="entry name" value="Heat_shock_70_CS"/>
</dbReference>
<name>A0AAP0LJK8_9ROSI</name>
<comment type="caution">
    <text evidence="9">The sequence shown here is derived from an EMBL/GenBank/DDBJ whole genome shotgun (WGS) entry which is preliminary data.</text>
</comment>
<dbReference type="FunFam" id="2.60.34.10:FF:000002">
    <property type="entry name" value="Heat shock 70 kDa"/>
    <property type="match status" value="1"/>
</dbReference>
<dbReference type="FunFam" id="3.30.420.40:FF:000465">
    <property type="entry name" value="Heat shock cognate 70 kDa protein 2"/>
    <property type="match status" value="1"/>
</dbReference>
<reference evidence="9 10" key="1">
    <citation type="submission" date="2024-05" db="EMBL/GenBank/DDBJ databases">
        <title>Haplotype-resolved chromosome-level genome assembly of Huyou (Citrus changshanensis).</title>
        <authorList>
            <person name="Miao C."/>
            <person name="Chen W."/>
            <person name="Wu Y."/>
            <person name="Wang L."/>
            <person name="Zhao S."/>
            <person name="Grierson D."/>
            <person name="Xu C."/>
            <person name="Chen K."/>
        </authorList>
    </citation>
    <scope>NUCLEOTIDE SEQUENCE [LARGE SCALE GENOMIC DNA]</scope>
    <source>
        <strain evidence="9">01-14</strain>
        <tissue evidence="9">Leaf</tissue>
    </source>
</reference>
<dbReference type="FunFam" id="3.90.640.10:FF:000002">
    <property type="entry name" value="Heat shock 70 kDa"/>
    <property type="match status" value="1"/>
</dbReference>
<evidence type="ECO:0000256" key="5">
    <source>
        <dbReference type="ARBA" id="ARBA00023186"/>
    </source>
</evidence>
<dbReference type="SUPFAM" id="SSF53067">
    <property type="entry name" value="Actin-like ATPase domain"/>
    <property type="match status" value="2"/>
</dbReference>
<dbReference type="EMBL" id="JBCGBO010000025">
    <property type="protein sequence ID" value="KAK9176025.1"/>
    <property type="molecule type" value="Genomic_DNA"/>
</dbReference>